<evidence type="ECO:0000256" key="2">
    <source>
        <dbReference type="SAM" id="MobiDB-lite"/>
    </source>
</evidence>
<dbReference type="Pfam" id="PF01732">
    <property type="entry name" value="Mycop_pep_DUF31"/>
    <property type="match status" value="1"/>
</dbReference>
<sequence length="469" mass="53039">MAIWKWGLVGVPAISGLAIGAQQFIQSSEELPPPEWDDLMEVDPSDRGDSDQEEDSSDNYSDSEQEVSQVESSLVSQETQGVKSEANPIFEKLDDYTFKLFASCNGGTGWILDYQLPKNGSYPLIWYIATNAHVVQKWLFDSSNPYKQILPTNRKGQWDKKSYYAGQVTKTSLGTADSCNLSNRYGLFDFNLSKQSDGLAKGSDKGAIFQNKIKPPRLFWVAVDFFKKDTSLDVSDNNFKDFAVVEIEFTNEQSAREITRNFADKYKLGSNNAIDVFAQPIKASEAKDNNENFYSIGYPSNKNDIFKYAKSWNERTLVADRLGEDNRSVSFVGSKKVEKIRGHANTQSFSSLRFNWKGKGYNRMGHYYVMKGTAMGRGSSGSMTIDSKGNLIGVRTISEIGRGAKHSWFIPLRSEELKYEGHFKTPKYDLILGTHNQKSSYKQQIEKYITSKKGVETWLSKRGNWTHKL</sequence>
<evidence type="ECO:0000259" key="3">
    <source>
        <dbReference type="Pfam" id="PF01732"/>
    </source>
</evidence>
<evidence type="ECO:0000313" key="4">
    <source>
        <dbReference type="EMBL" id="AHC40341.1"/>
    </source>
</evidence>
<protein>
    <recommendedName>
        <fullName evidence="3">DUF31 domain-containing protein</fullName>
    </recommendedName>
</protein>
<dbReference type="Proteomes" id="UP000018745">
    <property type="component" value="Chromosome"/>
</dbReference>
<evidence type="ECO:0000313" key="5">
    <source>
        <dbReference type="Proteomes" id="UP000018745"/>
    </source>
</evidence>
<dbReference type="InterPro" id="IPR009003">
    <property type="entry name" value="Peptidase_S1_PA"/>
</dbReference>
<keyword evidence="1" id="KW-0472">Membrane</keyword>
<keyword evidence="5" id="KW-1185">Reference proteome</keyword>
<dbReference type="NCBIfam" id="NF045841">
    <property type="entry name" value="Ig_SerProt_MIP"/>
    <property type="match status" value="1"/>
</dbReference>
<organism evidence="4 5">
    <name type="scientific">Mycoplasma ovis str. Michigan</name>
    <dbReference type="NCBI Taxonomy" id="1415773"/>
    <lineage>
        <taxon>Bacteria</taxon>
        <taxon>Bacillati</taxon>
        <taxon>Mycoplasmatota</taxon>
        <taxon>Mollicutes</taxon>
        <taxon>Mycoplasmataceae</taxon>
        <taxon>Mycoplasma</taxon>
    </lineage>
</organism>
<dbReference type="InterPro" id="IPR022381">
    <property type="entry name" value="Uncharacterised_MG067"/>
</dbReference>
<dbReference type="RefSeq" id="WP_024071275.1">
    <property type="nucleotide sequence ID" value="NC_023062.1"/>
</dbReference>
<accession>A0ABN4BM37</accession>
<name>A0ABN4BM37_9MOLU</name>
<gene>
    <name evidence="4" type="ORF">OVS_02515</name>
</gene>
<feature type="compositionally biased region" description="Acidic residues" evidence="2">
    <location>
        <begin position="51"/>
        <end position="65"/>
    </location>
</feature>
<dbReference type="EMBL" id="CP006935">
    <property type="protein sequence ID" value="AHC40341.1"/>
    <property type="molecule type" value="Genomic_DNA"/>
</dbReference>
<proteinExistence type="predicted"/>
<dbReference type="SUPFAM" id="SSF50494">
    <property type="entry name" value="Trypsin-like serine proteases"/>
    <property type="match status" value="1"/>
</dbReference>
<dbReference type="PRINTS" id="PR00840">
    <property type="entry name" value="Y06768FAMILY"/>
</dbReference>
<dbReference type="InterPro" id="IPR022382">
    <property type="entry name" value="Mycoplasma_peptidase_DUF31"/>
</dbReference>
<feature type="compositionally biased region" description="Low complexity" evidence="2">
    <location>
        <begin position="66"/>
        <end position="78"/>
    </location>
</feature>
<feature type="domain" description="DUF31" evidence="3">
    <location>
        <begin position="101"/>
        <end position="394"/>
    </location>
</feature>
<keyword evidence="1" id="KW-1003">Cell membrane</keyword>
<reference evidence="4 5" key="1">
    <citation type="journal article" date="2014" name="Genome Announc.">
        <title>Complete Genome Sequence of Mycoplasma ovis Strain Michigan, a Hemoplasma of Sheep with Two Distinct 16S rRNA Genes.</title>
        <authorList>
            <person name="Deshuillers P.L."/>
            <person name="Santos A.P."/>
            <person name="do Nascimento N.C."/>
            <person name="Hampel J.A."/>
            <person name="Bergin I.L."/>
            <person name="Dyson M.C."/>
            <person name="Messick J.B."/>
        </authorList>
    </citation>
    <scope>NUCLEOTIDE SEQUENCE [LARGE SCALE GENOMIC DNA]</scope>
    <source>
        <strain evidence="4 5">Michigan</strain>
    </source>
</reference>
<evidence type="ECO:0000256" key="1">
    <source>
        <dbReference type="ARBA" id="ARBA00022475"/>
    </source>
</evidence>
<feature type="region of interest" description="Disordered" evidence="2">
    <location>
        <begin position="28"/>
        <end position="80"/>
    </location>
</feature>